<organism evidence="8 9">
    <name type="scientific">Staphylococcus argensis</name>
    <dbReference type="NCBI Taxonomy" id="1607738"/>
    <lineage>
        <taxon>Bacteria</taxon>
        <taxon>Bacillati</taxon>
        <taxon>Bacillota</taxon>
        <taxon>Bacilli</taxon>
        <taxon>Bacillales</taxon>
        <taxon>Staphylococcaceae</taxon>
        <taxon>Staphylococcus</taxon>
    </lineage>
</organism>
<dbReference type="OrthoDB" id="1705903at2"/>
<protein>
    <submittedName>
        <fullName evidence="8">Bacitracin ABC transporter permease</fullName>
    </submittedName>
</protein>
<sequence>MTFNQITLKNLRQNIKHYGMFLFSLLLSIVIYYSFTTLKYSHSINNSNSAEFLKKGASIGSTTLFIIIIVFLMYANHLFVKRRTKEFALFQLIGLSRGNILRMLSLEQFMIFIVTGIVGVIIGIFGSQLALNIAVKLMKLKTHIAIGFEPKALGITVIMLAISFLLILIQNALFLKRRSILTMMKDSTKTEATKARITIPEVIGGILGIAMIAFGYYMAMGMFTTFKALTMAMATPFIVIFLTVVGAYLFFRSSVSLIFKTVKKAKNGRVSITDVVSTSSIMHRMKKNAMSLTIIAVISAITVTILCFAAITQSQTNYTMETMTPQDFNISESNHAEKFEDKLHKAHIPFEKKVTETINPKNVKDEVMTMGDDTHSANTSTLAANSKLKGNEAKLTNTKSMPSIVQIHNNKEITVKGKEKKTVKVTQIDKDKVYPLNVSYDAPVVEVSPEIYNAVKTNDNILHDYGYNLKHHSDMKKAEKLGMKIDSSIISKETMKKQLDASNGVFIFVTSFLGLAFLIAAGCIIYIKQVDETEDESDNFKILRRIGFTSSDMAKGLVLKILFNFGLPLIVALLHAFFAANAFMHIMGNVTLKPVFTVMIIYTLVYFIFAIIAFVHSNRVIKKSI</sequence>
<dbReference type="PANTHER" id="PTHR46795:SF3">
    <property type="entry name" value="ABC TRANSPORTER PERMEASE"/>
    <property type="match status" value="1"/>
</dbReference>
<evidence type="ECO:0000313" key="8">
    <source>
        <dbReference type="EMBL" id="POA08505.1"/>
    </source>
</evidence>
<comment type="subcellular location">
    <subcellularLocation>
        <location evidence="1 6">Cell membrane</location>
        <topology evidence="1 6">Multi-pass membrane protein</topology>
    </subcellularLocation>
</comment>
<evidence type="ECO:0000256" key="5">
    <source>
        <dbReference type="ARBA" id="ARBA00023136"/>
    </source>
</evidence>
<evidence type="ECO:0000313" key="9">
    <source>
        <dbReference type="Proteomes" id="UP000242712"/>
    </source>
</evidence>
<feature type="transmembrane region" description="Helical" evidence="6">
    <location>
        <begin position="505"/>
        <end position="527"/>
    </location>
</feature>
<evidence type="ECO:0000256" key="4">
    <source>
        <dbReference type="ARBA" id="ARBA00022989"/>
    </source>
</evidence>
<dbReference type="EMBL" id="PPPX01000016">
    <property type="protein sequence ID" value="POA08505.1"/>
    <property type="molecule type" value="Genomic_DNA"/>
</dbReference>
<feature type="transmembrane region" description="Helical" evidence="6">
    <location>
        <begin position="289"/>
        <end position="311"/>
    </location>
</feature>
<evidence type="ECO:0000256" key="3">
    <source>
        <dbReference type="ARBA" id="ARBA00022692"/>
    </source>
</evidence>
<dbReference type="GO" id="GO:0055085">
    <property type="term" value="P:transmembrane transport"/>
    <property type="evidence" value="ECO:0007669"/>
    <property type="project" value="UniProtKB-UniRule"/>
</dbReference>
<proteinExistence type="inferred from homology"/>
<dbReference type="InterPro" id="IPR003838">
    <property type="entry name" value="ABC3_permease_C"/>
</dbReference>
<feature type="transmembrane region" description="Helical" evidence="6">
    <location>
        <begin position="18"/>
        <end position="36"/>
    </location>
</feature>
<keyword evidence="5 6" id="KW-0472">Membrane</keyword>
<feature type="transmembrane region" description="Helical" evidence="6">
    <location>
        <begin position="153"/>
        <end position="174"/>
    </location>
</feature>
<feature type="transmembrane region" description="Helical" evidence="6">
    <location>
        <begin position="195"/>
        <end position="219"/>
    </location>
</feature>
<evidence type="ECO:0000256" key="1">
    <source>
        <dbReference type="ARBA" id="ARBA00004651"/>
    </source>
</evidence>
<evidence type="ECO:0000256" key="6">
    <source>
        <dbReference type="PIRNR" id="PIRNR018968"/>
    </source>
</evidence>
<dbReference type="Proteomes" id="UP000242712">
    <property type="component" value="Unassembled WGS sequence"/>
</dbReference>
<feature type="transmembrane region" description="Helical" evidence="6">
    <location>
        <begin position="595"/>
        <end position="615"/>
    </location>
</feature>
<dbReference type="AlphaFoldDB" id="A0A2K4FC56"/>
<keyword evidence="4 6" id="KW-1133">Transmembrane helix</keyword>
<keyword evidence="3 6" id="KW-0812">Transmembrane</keyword>
<feature type="transmembrane region" description="Helical" evidence="6">
    <location>
        <begin position="109"/>
        <end position="133"/>
    </location>
</feature>
<dbReference type="GO" id="GO:0005886">
    <property type="term" value="C:plasma membrane"/>
    <property type="evidence" value="ECO:0007669"/>
    <property type="project" value="UniProtKB-SubCell"/>
</dbReference>
<evidence type="ECO:0000256" key="2">
    <source>
        <dbReference type="ARBA" id="ARBA00022475"/>
    </source>
</evidence>
<comment type="caution">
    <text evidence="8">The sequence shown here is derived from an EMBL/GenBank/DDBJ whole genome shotgun (WGS) entry which is preliminary data.</text>
</comment>
<dbReference type="Pfam" id="PF02687">
    <property type="entry name" value="FtsX"/>
    <property type="match status" value="1"/>
</dbReference>
<keyword evidence="9" id="KW-1185">Reference proteome</keyword>
<dbReference type="PIRSF" id="PIRSF018968">
    <property type="entry name" value="ABC_permease_BceB"/>
    <property type="match status" value="1"/>
</dbReference>
<comment type="similarity">
    <text evidence="6">Belongs to the ABC-4 integral membrane protein family.</text>
</comment>
<dbReference type="InterPro" id="IPR052536">
    <property type="entry name" value="ABC-4_Integral_Memb_Prot"/>
</dbReference>
<gene>
    <name evidence="8" type="ORF">CD039_10555</name>
</gene>
<evidence type="ECO:0000259" key="7">
    <source>
        <dbReference type="Pfam" id="PF02687"/>
    </source>
</evidence>
<dbReference type="InterPro" id="IPR027022">
    <property type="entry name" value="ABC_permease_BceB-typ"/>
</dbReference>
<feature type="transmembrane region" description="Helical" evidence="6">
    <location>
        <begin position="56"/>
        <end position="75"/>
    </location>
</feature>
<keyword evidence="6" id="KW-0813">Transport</keyword>
<dbReference type="PANTHER" id="PTHR46795">
    <property type="entry name" value="ABC TRANSPORTER PERMEASE-RELATED-RELATED"/>
    <property type="match status" value="1"/>
</dbReference>
<name>A0A2K4FC56_9STAP</name>
<dbReference type="RefSeq" id="WP_103372286.1">
    <property type="nucleotide sequence ID" value="NZ_CBCRVO010000002.1"/>
</dbReference>
<feature type="transmembrane region" description="Helical" evidence="6">
    <location>
        <begin position="231"/>
        <end position="251"/>
    </location>
</feature>
<feature type="transmembrane region" description="Helical" evidence="6">
    <location>
        <begin position="561"/>
        <end position="583"/>
    </location>
</feature>
<dbReference type="GeneID" id="98298782"/>
<feature type="domain" description="ABC3 transporter permease C-terminal" evidence="7">
    <location>
        <begin position="61"/>
        <end position="176"/>
    </location>
</feature>
<reference evidence="8 9" key="1">
    <citation type="submission" date="2017-08" db="EMBL/GenBank/DDBJ databases">
        <title>Draft genome sequences of 64 type strains of genus Staph aureus.</title>
        <authorList>
            <person name="Cole K."/>
            <person name="Golubchik T."/>
            <person name="Russell J."/>
            <person name="Foster D."/>
            <person name="Llewelyn M."/>
            <person name="Wilson D."/>
            <person name="Crook D."/>
            <person name="Paul J."/>
        </authorList>
    </citation>
    <scope>NUCLEOTIDE SEQUENCE [LARGE SCALE GENOMIC DNA]</scope>
    <source>
        <strain evidence="8 9">DSM 29875</strain>
    </source>
</reference>
<accession>A0A2K4FC56</accession>
<keyword evidence="2 6" id="KW-1003">Cell membrane</keyword>